<feature type="region of interest" description="Disordered" evidence="1">
    <location>
        <begin position="83"/>
        <end position="102"/>
    </location>
</feature>
<organism evidence="2 3">
    <name type="scientific">Caerostris darwini</name>
    <dbReference type="NCBI Taxonomy" id="1538125"/>
    <lineage>
        <taxon>Eukaryota</taxon>
        <taxon>Metazoa</taxon>
        <taxon>Ecdysozoa</taxon>
        <taxon>Arthropoda</taxon>
        <taxon>Chelicerata</taxon>
        <taxon>Arachnida</taxon>
        <taxon>Araneae</taxon>
        <taxon>Araneomorphae</taxon>
        <taxon>Entelegynae</taxon>
        <taxon>Araneoidea</taxon>
        <taxon>Araneidae</taxon>
        <taxon>Caerostris</taxon>
    </lineage>
</organism>
<proteinExistence type="predicted"/>
<evidence type="ECO:0000313" key="2">
    <source>
        <dbReference type="EMBL" id="GIX71171.1"/>
    </source>
</evidence>
<reference evidence="2 3" key="1">
    <citation type="submission" date="2021-06" db="EMBL/GenBank/DDBJ databases">
        <title>Caerostris darwini draft genome.</title>
        <authorList>
            <person name="Kono N."/>
            <person name="Arakawa K."/>
        </authorList>
    </citation>
    <scope>NUCLEOTIDE SEQUENCE [LARGE SCALE GENOMIC DNA]</scope>
</reference>
<evidence type="ECO:0000313" key="3">
    <source>
        <dbReference type="Proteomes" id="UP001054837"/>
    </source>
</evidence>
<evidence type="ECO:0000256" key="1">
    <source>
        <dbReference type="SAM" id="MobiDB-lite"/>
    </source>
</evidence>
<accession>A0AAV4MI88</accession>
<name>A0AAV4MI88_9ARAC</name>
<dbReference type="EMBL" id="BPLQ01000427">
    <property type="protein sequence ID" value="GIX71171.1"/>
    <property type="molecule type" value="Genomic_DNA"/>
</dbReference>
<gene>
    <name evidence="2" type="ORF">CDAR_272861</name>
</gene>
<keyword evidence="3" id="KW-1185">Reference proteome</keyword>
<sequence length="120" mass="14285">MNEVIYIENITVVSPRNRLQVTEKWLFLERERDKRLLLDTMLNTRRSLAKDFIVWGRWKWNSPLCQKINMLLDAGDRGRTDRWKGAEDTHLGRKGGRAKKMDGFLKSNPRRAATKWKTHF</sequence>
<dbReference type="Proteomes" id="UP001054837">
    <property type="component" value="Unassembled WGS sequence"/>
</dbReference>
<protein>
    <submittedName>
        <fullName evidence="2">Uncharacterized protein</fullName>
    </submittedName>
</protein>
<dbReference type="AlphaFoldDB" id="A0AAV4MI88"/>
<comment type="caution">
    <text evidence="2">The sequence shown here is derived from an EMBL/GenBank/DDBJ whole genome shotgun (WGS) entry which is preliminary data.</text>
</comment>